<dbReference type="Proteomes" id="UP000821845">
    <property type="component" value="Chromosome 10"/>
</dbReference>
<sequence length="124" mass="14016">MPTAWNKGTKTKKLSQILFNSGSQRPFITEECSQKLGCRLLGTEILTVGVFGGQKKLDSFRRVEVPLLSKENSKEEYVFDALEVPSIWEQVIPRPDEQVKKTLRNCRCQLVIILSSQTPLSMSS</sequence>
<organism evidence="1 2">
    <name type="scientific">Hyalomma asiaticum</name>
    <name type="common">Tick</name>
    <dbReference type="NCBI Taxonomy" id="266040"/>
    <lineage>
        <taxon>Eukaryota</taxon>
        <taxon>Metazoa</taxon>
        <taxon>Ecdysozoa</taxon>
        <taxon>Arthropoda</taxon>
        <taxon>Chelicerata</taxon>
        <taxon>Arachnida</taxon>
        <taxon>Acari</taxon>
        <taxon>Parasitiformes</taxon>
        <taxon>Ixodida</taxon>
        <taxon>Ixodoidea</taxon>
        <taxon>Ixodidae</taxon>
        <taxon>Hyalomminae</taxon>
        <taxon>Hyalomma</taxon>
    </lineage>
</organism>
<comment type="caution">
    <text evidence="1">The sequence shown here is derived from an EMBL/GenBank/DDBJ whole genome shotgun (WGS) entry which is preliminary data.</text>
</comment>
<dbReference type="EMBL" id="CM023490">
    <property type="protein sequence ID" value="KAH6943496.1"/>
    <property type="molecule type" value="Genomic_DNA"/>
</dbReference>
<accession>A0ACB7TB69</accession>
<name>A0ACB7TB69_HYAAI</name>
<reference evidence="1" key="1">
    <citation type="submission" date="2020-05" db="EMBL/GenBank/DDBJ databases">
        <title>Large-scale comparative analyses of tick genomes elucidate their genetic diversity and vector capacities.</title>
        <authorList>
            <person name="Jia N."/>
            <person name="Wang J."/>
            <person name="Shi W."/>
            <person name="Du L."/>
            <person name="Sun Y."/>
            <person name="Zhan W."/>
            <person name="Jiang J."/>
            <person name="Wang Q."/>
            <person name="Zhang B."/>
            <person name="Ji P."/>
            <person name="Sakyi L.B."/>
            <person name="Cui X."/>
            <person name="Yuan T."/>
            <person name="Jiang B."/>
            <person name="Yang W."/>
            <person name="Lam T.T.-Y."/>
            <person name="Chang Q."/>
            <person name="Ding S."/>
            <person name="Wang X."/>
            <person name="Zhu J."/>
            <person name="Ruan X."/>
            <person name="Zhao L."/>
            <person name="Wei J."/>
            <person name="Que T."/>
            <person name="Du C."/>
            <person name="Cheng J."/>
            <person name="Dai P."/>
            <person name="Han X."/>
            <person name="Huang E."/>
            <person name="Gao Y."/>
            <person name="Liu J."/>
            <person name="Shao H."/>
            <person name="Ye R."/>
            <person name="Li L."/>
            <person name="Wei W."/>
            <person name="Wang X."/>
            <person name="Wang C."/>
            <person name="Yang T."/>
            <person name="Huo Q."/>
            <person name="Li W."/>
            <person name="Guo W."/>
            <person name="Chen H."/>
            <person name="Zhou L."/>
            <person name="Ni X."/>
            <person name="Tian J."/>
            <person name="Zhou Y."/>
            <person name="Sheng Y."/>
            <person name="Liu T."/>
            <person name="Pan Y."/>
            <person name="Xia L."/>
            <person name="Li J."/>
            <person name="Zhao F."/>
            <person name="Cao W."/>
        </authorList>
    </citation>
    <scope>NUCLEOTIDE SEQUENCE</scope>
    <source>
        <strain evidence="1">Hyas-2018</strain>
    </source>
</reference>
<protein>
    <submittedName>
        <fullName evidence="1">Uncharacterized protein</fullName>
    </submittedName>
</protein>
<keyword evidence="2" id="KW-1185">Reference proteome</keyword>
<evidence type="ECO:0000313" key="1">
    <source>
        <dbReference type="EMBL" id="KAH6943496.1"/>
    </source>
</evidence>
<proteinExistence type="predicted"/>
<gene>
    <name evidence="1" type="ORF">HPB50_022148</name>
</gene>
<evidence type="ECO:0000313" key="2">
    <source>
        <dbReference type="Proteomes" id="UP000821845"/>
    </source>
</evidence>